<evidence type="ECO:0000313" key="3">
    <source>
        <dbReference type="EMBL" id="SEP17457.1"/>
    </source>
</evidence>
<feature type="region of interest" description="Disordered" evidence="1">
    <location>
        <begin position="120"/>
        <end position="151"/>
    </location>
</feature>
<organism evidence="3 4">
    <name type="scientific">Aquisalimonas asiatica</name>
    <dbReference type="NCBI Taxonomy" id="406100"/>
    <lineage>
        <taxon>Bacteria</taxon>
        <taxon>Pseudomonadati</taxon>
        <taxon>Pseudomonadota</taxon>
        <taxon>Gammaproteobacteria</taxon>
        <taxon>Chromatiales</taxon>
        <taxon>Ectothiorhodospiraceae</taxon>
        <taxon>Aquisalimonas</taxon>
    </lineage>
</organism>
<sequence>MLTASTWWILLIVQLIIFLVAGIAALTWVLWRRSGTPPVEVAPPGPSERADEAIRRFFENELTRTRAQLEENDRGLPEHVLQLRVNYLQAELEGLDHEGQPDRFWSHICDRIDHWIARQQERTDAERDSGADAARGARGSEDIIADDEYVR</sequence>
<proteinExistence type="predicted"/>
<evidence type="ECO:0000256" key="2">
    <source>
        <dbReference type="SAM" id="Phobius"/>
    </source>
</evidence>
<gene>
    <name evidence="3" type="ORF">SAMN04488052_11436</name>
</gene>
<dbReference type="Proteomes" id="UP000199657">
    <property type="component" value="Unassembled WGS sequence"/>
</dbReference>
<evidence type="ECO:0000256" key="1">
    <source>
        <dbReference type="SAM" id="MobiDB-lite"/>
    </source>
</evidence>
<evidence type="ECO:0000313" key="4">
    <source>
        <dbReference type="Proteomes" id="UP000199657"/>
    </source>
</evidence>
<keyword evidence="4" id="KW-1185">Reference proteome</keyword>
<keyword evidence="2" id="KW-0812">Transmembrane</keyword>
<reference evidence="3 4" key="1">
    <citation type="submission" date="2016-10" db="EMBL/GenBank/DDBJ databases">
        <authorList>
            <person name="de Groot N.N."/>
        </authorList>
    </citation>
    <scope>NUCLEOTIDE SEQUENCE [LARGE SCALE GENOMIC DNA]</scope>
    <source>
        <strain evidence="3 4">CGMCC 1.6291</strain>
    </source>
</reference>
<dbReference type="EMBL" id="FOEG01000014">
    <property type="protein sequence ID" value="SEP17457.1"/>
    <property type="molecule type" value="Genomic_DNA"/>
</dbReference>
<protein>
    <submittedName>
        <fullName evidence="3">Uncharacterized protein</fullName>
    </submittedName>
</protein>
<dbReference type="RefSeq" id="WP_091646346.1">
    <property type="nucleotide sequence ID" value="NZ_FOEG01000014.1"/>
</dbReference>
<keyword evidence="2" id="KW-0472">Membrane</keyword>
<name>A0A1H8VQE9_9GAMM</name>
<keyword evidence="2" id="KW-1133">Transmembrane helix</keyword>
<dbReference type="AlphaFoldDB" id="A0A1H8VQE9"/>
<feature type="transmembrane region" description="Helical" evidence="2">
    <location>
        <begin position="6"/>
        <end position="31"/>
    </location>
</feature>
<accession>A0A1H8VQE9</accession>
<feature type="compositionally biased region" description="Basic and acidic residues" evidence="1">
    <location>
        <begin position="120"/>
        <end position="130"/>
    </location>
</feature>